<evidence type="ECO:0000259" key="1">
    <source>
        <dbReference type="PROSITE" id="PS50181"/>
    </source>
</evidence>
<dbReference type="Proteomes" id="UP000183567">
    <property type="component" value="Unassembled WGS sequence"/>
</dbReference>
<organism evidence="2 3">
    <name type="scientific">Rhizopogon vesiculosus</name>
    <dbReference type="NCBI Taxonomy" id="180088"/>
    <lineage>
        <taxon>Eukaryota</taxon>
        <taxon>Fungi</taxon>
        <taxon>Dikarya</taxon>
        <taxon>Basidiomycota</taxon>
        <taxon>Agaricomycotina</taxon>
        <taxon>Agaricomycetes</taxon>
        <taxon>Agaricomycetidae</taxon>
        <taxon>Boletales</taxon>
        <taxon>Suillineae</taxon>
        <taxon>Rhizopogonaceae</taxon>
        <taxon>Rhizopogon</taxon>
    </lineage>
</organism>
<evidence type="ECO:0000313" key="2">
    <source>
        <dbReference type="EMBL" id="OJA20113.1"/>
    </source>
</evidence>
<dbReference type="PROSITE" id="PS50181">
    <property type="entry name" value="FBOX"/>
    <property type="match status" value="1"/>
</dbReference>
<dbReference type="Pfam" id="PF12937">
    <property type="entry name" value="F-box-like"/>
    <property type="match status" value="1"/>
</dbReference>
<name>A0A1J8R395_9AGAM</name>
<reference evidence="2 3" key="1">
    <citation type="submission" date="2016-03" db="EMBL/GenBank/DDBJ databases">
        <title>Comparative genomics of the ectomycorrhizal sister species Rhizopogon vinicolor and Rhizopogon vesiculosus (Basidiomycota: Boletales) reveals a divergence of the mating type B locus.</title>
        <authorList>
            <person name="Mujic A.B."/>
            <person name="Kuo A."/>
            <person name="Tritt A."/>
            <person name="Lipzen A."/>
            <person name="Chen C."/>
            <person name="Johnson J."/>
            <person name="Sharma A."/>
            <person name="Barry K."/>
            <person name="Grigoriev I.V."/>
            <person name="Spatafora J.W."/>
        </authorList>
    </citation>
    <scope>NUCLEOTIDE SEQUENCE [LARGE SCALE GENOMIC DNA]</scope>
    <source>
        <strain evidence="2 3">AM-OR11-056</strain>
    </source>
</reference>
<gene>
    <name evidence="2" type="ORF">AZE42_04107</name>
</gene>
<proteinExistence type="predicted"/>
<comment type="caution">
    <text evidence="2">The sequence shown here is derived from an EMBL/GenBank/DDBJ whole genome shotgun (WGS) entry which is preliminary data.</text>
</comment>
<protein>
    <recommendedName>
        <fullName evidence="1">F-box domain-containing protein</fullName>
    </recommendedName>
</protein>
<dbReference type="Gene3D" id="1.20.1280.50">
    <property type="match status" value="1"/>
</dbReference>
<dbReference type="EMBL" id="LVVM01000724">
    <property type="protein sequence ID" value="OJA20113.1"/>
    <property type="molecule type" value="Genomic_DNA"/>
</dbReference>
<feature type="domain" description="F-box" evidence="1">
    <location>
        <begin position="14"/>
        <end position="71"/>
    </location>
</feature>
<evidence type="ECO:0000313" key="3">
    <source>
        <dbReference type="Proteomes" id="UP000183567"/>
    </source>
</evidence>
<dbReference type="InterPro" id="IPR001810">
    <property type="entry name" value="F-box_dom"/>
</dbReference>
<dbReference type="STRING" id="180088.A0A1J8R395"/>
<sequence length="504" mass="57739">MTKASAGFARTKHIFPISSLPDELLLHIFQALVNDMYCADDELRLDCLILTSVCYRWRSLVLGTPRFWTRLHMVARSHELSSTLLETYVKRSANALVDVIIYLPCPPNSRVIAPMTRPPAFPRTEACLKVLQDCSHRWKSLRVRIIRQENDYIMTDLFNLVLSKLSLSHAPALHKIEIICPSNLRWVTFVAKSFHLLSSPSLRNLTLEGNDSKILPRHFDTSSLTHLSLNFIMEYDNIRNSHIAFRSLLLSARNLMSLEVHPRVFRVEHAETSGELDPVMLPVLRTLNIFMDTEKPAYLSGILGVITAPNLLHFAVYSDSHVRDECSLLNFSSFLLQDQAPKFPSVRKLTMKNVLQSMYGPGKNIHRIFTAFPHVTDVVLDQDIREVADFLALESYDKNAPPLWPCLQQLTIEMPCMTKFHYIQQLLEWLRLRRASRLSLPAVVIRYDLQGPGVNDARDLTAIRRIVNDATGYRASETKKVVKQLGKLNVLVDLRVTDEWFPCR</sequence>
<dbReference type="AlphaFoldDB" id="A0A1J8R395"/>
<dbReference type="SUPFAM" id="SSF81383">
    <property type="entry name" value="F-box domain"/>
    <property type="match status" value="1"/>
</dbReference>
<dbReference type="InterPro" id="IPR036047">
    <property type="entry name" value="F-box-like_dom_sf"/>
</dbReference>
<keyword evidence="3" id="KW-1185">Reference proteome</keyword>
<accession>A0A1J8R395</accession>
<dbReference type="OrthoDB" id="2269034at2759"/>